<dbReference type="Gramene" id="GBG58683">
    <property type="protein sequence ID" value="GBG58683"/>
    <property type="gene ID" value="CBR_g84"/>
</dbReference>
<dbReference type="Gene3D" id="3.40.525.10">
    <property type="entry name" value="CRAL-TRIO lipid binding domain"/>
    <property type="match status" value="1"/>
</dbReference>
<dbReference type="PANTHER" id="PTHR45657">
    <property type="entry name" value="CRAL-TRIO DOMAIN-CONTAINING PROTEIN YKL091C-RELATED"/>
    <property type="match status" value="1"/>
</dbReference>
<dbReference type="PROSITE" id="PS50191">
    <property type="entry name" value="CRAL_TRIO"/>
    <property type="match status" value="1"/>
</dbReference>
<evidence type="ECO:0000313" key="5">
    <source>
        <dbReference type="EMBL" id="GBG58683.1"/>
    </source>
</evidence>
<dbReference type="STRING" id="69332.A0A388JLQ9"/>
<dbReference type="InterPro" id="IPR036865">
    <property type="entry name" value="CRAL-TRIO_dom_sf"/>
</dbReference>
<feature type="domain" description="CRAL-TRIO" evidence="4">
    <location>
        <begin position="84"/>
        <end position="259"/>
    </location>
</feature>
<dbReference type="OrthoDB" id="1434354at2759"/>
<comment type="similarity">
    <text evidence="3">Belongs to the SFH family.</text>
</comment>
<dbReference type="InterPro" id="IPR001251">
    <property type="entry name" value="CRAL-TRIO_dom"/>
</dbReference>
<evidence type="ECO:0000256" key="2">
    <source>
        <dbReference type="ARBA" id="ARBA00004395"/>
    </source>
</evidence>
<name>A0A388JLQ9_CHABU</name>
<accession>A0A388JLQ9</accession>
<dbReference type="Proteomes" id="UP000265515">
    <property type="component" value="Unassembled WGS sequence"/>
</dbReference>
<dbReference type="GO" id="GO:0000139">
    <property type="term" value="C:Golgi membrane"/>
    <property type="evidence" value="ECO:0007669"/>
    <property type="project" value="UniProtKB-SubCell"/>
</dbReference>
<dbReference type="OMA" id="WAFSTVW"/>
<dbReference type="GO" id="GO:0005886">
    <property type="term" value="C:plasma membrane"/>
    <property type="evidence" value="ECO:0007669"/>
    <property type="project" value="UniProtKB-SubCell"/>
</dbReference>
<dbReference type="InterPro" id="IPR011074">
    <property type="entry name" value="CRAL/TRIO_N_dom"/>
</dbReference>
<reference evidence="5 6" key="1">
    <citation type="journal article" date="2018" name="Cell">
        <title>The Chara Genome: Secondary Complexity and Implications for Plant Terrestrialization.</title>
        <authorList>
            <person name="Nishiyama T."/>
            <person name="Sakayama H."/>
            <person name="Vries J.D."/>
            <person name="Buschmann H."/>
            <person name="Saint-Marcoux D."/>
            <person name="Ullrich K.K."/>
            <person name="Haas F.B."/>
            <person name="Vanderstraeten L."/>
            <person name="Becker D."/>
            <person name="Lang D."/>
            <person name="Vosolsobe S."/>
            <person name="Rombauts S."/>
            <person name="Wilhelmsson P.K.I."/>
            <person name="Janitza P."/>
            <person name="Kern R."/>
            <person name="Heyl A."/>
            <person name="Rumpler F."/>
            <person name="Villalobos L.I.A.C."/>
            <person name="Clay J.M."/>
            <person name="Skokan R."/>
            <person name="Toyoda A."/>
            <person name="Suzuki Y."/>
            <person name="Kagoshima H."/>
            <person name="Schijlen E."/>
            <person name="Tajeshwar N."/>
            <person name="Catarino B."/>
            <person name="Hetherington A.J."/>
            <person name="Saltykova A."/>
            <person name="Bonnot C."/>
            <person name="Breuninger H."/>
            <person name="Symeonidi A."/>
            <person name="Radhakrishnan G.V."/>
            <person name="Van Nieuwerburgh F."/>
            <person name="Deforce D."/>
            <person name="Chang C."/>
            <person name="Karol K.G."/>
            <person name="Hedrich R."/>
            <person name="Ulvskov P."/>
            <person name="Glockner G."/>
            <person name="Delwiche C.F."/>
            <person name="Petrasek J."/>
            <person name="Van de Peer Y."/>
            <person name="Friml J."/>
            <person name="Beilby M."/>
            <person name="Dolan L."/>
            <person name="Kohara Y."/>
            <person name="Sugano S."/>
            <person name="Fujiyama A."/>
            <person name="Delaux P.-M."/>
            <person name="Quint M."/>
            <person name="TheiBen G."/>
            <person name="Hagemann M."/>
            <person name="Harholt J."/>
            <person name="Dunand C."/>
            <person name="Zachgo S."/>
            <person name="Langdale J."/>
            <person name="Maumus F."/>
            <person name="Straeten D.V.D."/>
            <person name="Gould S.B."/>
            <person name="Rensing S.A."/>
        </authorList>
    </citation>
    <scope>NUCLEOTIDE SEQUENCE [LARGE SCALE GENOMIC DNA]</scope>
    <source>
        <strain evidence="5 6">S276</strain>
    </source>
</reference>
<evidence type="ECO:0000256" key="1">
    <source>
        <dbReference type="ARBA" id="ARBA00004202"/>
    </source>
</evidence>
<dbReference type="EMBL" id="BFEA01000001">
    <property type="protein sequence ID" value="GBG58683.1"/>
    <property type="molecule type" value="Genomic_DNA"/>
</dbReference>
<dbReference type="PANTHER" id="PTHR45657:SF63">
    <property type="entry name" value="CRAL-TRIO DOMAIN-CONTAINING PROTEIN"/>
    <property type="match status" value="1"/>
</dbReference>
<comment type="subcellular location">
    <subcellularLocation>
        <location evidence="1">Cell membrane</location>
        <topology evidence="1">Peripheral membrane protein</topology>
    </subcellularLocation>
    <subcellularLocation>
        <location evidence="2">Golgi apparatus membrane</location>
        <topology evidence="2">Peripheral membrane protein</topology>
    </subcellularLocation>
</comment>
<dbReference type="Gene3D" id="1.10.8.20">
    <property type="entry name" value="N-terminal domain of phosphatidylinositol transfer protein sec14p"/>
    <property type="match status" value="1"/>
</dbReference>
<dbReference type="SUPFAM" id="SSF46938">
    <property type="entry name" value="CRAL/TRIO N-terminal domain"/>
    <property type="match status" value="1"/>
</dbReference>
<dbReference type="SMART" id="SM01100">
    <property type="entry name" value="CRAL_TRIO_N"/>
    <property type="match status" value="1"/>
</dbReference>
<protein>
    <recommendedName>
        <fullName evidence="4">CRAL-TRIO domain-containing protein</fullName>
    </recommendedName>
</protein>
<evidence type="ECO:0000256" key="3">
    <source>
        <dbReference type="ARBA" id="ARBA00038020"/>
    </source>
</evidence>
<keyword evidence="6" id="KW-1185">Reference proteome</keyword>
<dbReference type="Pfam" id="PF00650">
    <property type="entry name" value="CRAL_TRIO"/>
    <property type="match status" value="1"/>
</dbReference>
<gene>
    <name evidence="5" type="ORF">CBR_g84</name>
</gene>
<organism evidence="5 6">
    <name type="scientific">Chara braunii</name>
    <name type="common">Braun's stonewort</name>
    <dbReference type="NCBI Taxonomy" id="69332"/>
    <lineage>
        <taxon>Eukaryota</taxon>
        <taxon>Viridiplantae</taxon>
        <taxon>Streptophyta</taxon>
        <taxon>Charophyceae</taxon>
        <taxon>Charales</taxon>
        <taxon>Characeae</taxon>
        <taxon>Chara</taxon>
    </lineage>
</organism>
<dbReference type="AlphaFoldDB" id="A0A388JLQ9"/>
<dbReference type="SMART" id="SM00516">
    <property type="entry name" value="SEC14"/>
    <property type="match status" value="1"/>
</dbReference>
<dbReference type="SUPFAM" id="SSF52087">
    <property type="entry name" value="CRAL/TRIO domain"/>
    <property type="match status" value="1"/>
</dbReference>
<evidence type="ECO:0000313" key="6">
    <source>
        <dbReference type="Proteomes" id="UP000265515"/>
    </source>
</evidence>
<dbReference type="CDD" id="cd00170">
    <property type="entry name" value="SEC14"/>
    <property type="match status" value="1"/>
</dbReference>
<evidence type="ECO:0000259" key="4">
    <source>
        <dbReference type="PROSITE" id="PS50191"/>
    </source>
</evidence>
<sequence>MTGVVADEAMTMTPCQRKALEQLRAELSDKGILKKCHDDYYLGRFLTARNYDVSKSRHMFESMLEWRERMQVDTLKTTAITEQEKKTLKELYPHFHHKTDKLGRPIYIEQLGRLRLDQLLKITTIDQMVLYHVAECEALTDIKLPACSKKAGRRIGQSLTILDLKGVNFKQMTSTAVRAFLRKIAIIDQDYYPEYLGNMVIINASSAFKTAYSMIRPWLDKRTQKKIEVVGSSYAPRLLELADAESLPDFLGGTCRCEGGCQLSDAGPWKSCTTEPIQHCQLEVADGTTRYW</sequence>
<comment type="caution">
    <text evidence="5">The sequence shown here is derived from an EMBL/GenBank/DDBJ whole genome shotgun (WGS) entry which is preliminary data.</text>
</comment>
<dbReference type="InterPro" id="IPR036273">
    <property type="entry name" value="CRAL/TRIO_N_dom_sf"/>
</dbReference>
<proteinExistence type="inferred from homology"/>
<dbReference type="InterPro" id="IPR051026">
    <property type="entry name" value="PI/PC_transfer"/>
</dbReference>